<dbReference type="PANTHER" id="PTHR12907">
    <property type="entry name" value="EGL NINE HOMOLOG-RELATED"/>
    <property type="match status" value="1"/>
</dbReference>
<gene>
    <name evidence="9" type="ORF">PECAL_2P02830</name>
</gene>
<dbReference type="EMBL" id="CAKKNE010000002">
    <property type="protein sequence ID" value="CAH0367269.1"/>
    <property type="molecule type" value="Genomic_DNA"/>
</dbReference>
<dbReference type="GO" id="GO:0071456">
    <property type="term" value="P:cellular response to hypoxia"/>
    <property type="evidence" value="ECO:0007669"/>
    <property type="project" value="TreeGrafter"/>
</dbReference>
<keyword evidence="5" id="KW-0560">Oxidoreductase</keyword>
<dbReference type="PROSITE" id="PS51471">
    <property type="entry name" value="FE2OG_OXY"/>
    <property type="match status" value="1"/>
</dbReference>
<dbReference type="Gene3D" id="2.60.120.620">
    <property type="entry name" value="q2cbj1_9rhob like domain"/>
    <property type="match status" value="1"/>
</dbReference>
<feature type="domain" description="Fe2OG dioxygenase" evidence="8">
    <location>
        <begin position="156"/>
        <end position="275"/>
    </location>
</feature>
<evidence type="ECO:0000256" key="2">
    <source>
        <dbReference type="ARBA" id="ARBA00022723"/>
    </source>
</evidence>
<keyword evidence="2" id="KW-0479">Metal-binding</keyword>
<evidence type="ECO:0000256" key="7">
    <source>
        <dbReference type="SAM" id="SignalP"/>
    </source>
</evidence>
<keyword evidence="7" id="KW-0732">Signal</keyword>
<proteinExistence type="predicted"/>
<dbReference type="PANTHER" id="PTHR12907:SF26">
    <property type="entry name" value="HIF PROLYL HYDROXYLASE, ISOFORM C"/>
    <property type="match status" value="1"/>
</dbReference>
<evidence type="ECO:0000256" key="1">
    <source>
        <dbReference type="ARBA" id="ARBA00001961"/>
    </source>
</evidence>
<evidence type="ECO:0000256" key="6">
    <source>
        <dbReference type="ARBA" id="ARBA00023004"/>
    </source>
</evidence>
<dbReference type="InterPro" id="IPR005123">
    <property type="entry name" value="Oxoglu/Fe-dep_dioxygenase_dom"/>
</dbReference>
<dbReference type="GO" id="GO:0031418">
    <property type="term" value="F:L-ascorbic acid binding"/>
    <property type="evidence" value="ECO:0007669"/>
    <property type="project" value="UniProtKB-KW"/>
</dbReference>
<comment type="caution">
    <text evidence="9">The sequence shown here is derived from an EMBL/GenBank/DDBJ whole genome shotgun (WGS) entry which is preliminary data.</text>
</comment>
<dbReference type="InterPro" id="IPR006620">
    <property type="entry name" value="Pro_4_hyd_alph"/>
</dbReference>
<dbReference type="Pfam" id="PF13640">
    <property type="entry name" value="2OG-FeII_Oxy_3"/>
    <property type="match status" value="1"/>
</dbReference>
<organism evidence="9 10">
    <name type="scientific">Pelagomonas calceolata</name>
    <dbReference type="NCBI Taxonomy" id="35677"/>
    <lineage>
        <taxon>Eukaryota</taxon>
        <taxon>Sar</taxon>
        <taxon>Stramenopiles</taxon>
        <taxon>Ochrophyta</taxon>
        <taxon>Pelagophyceae</taxon>
        <taxon>Pelagomonadales</taxon>
        <taxon>Pelagomonadaceae</taxon>
        <taxon>Pelagomonas</taxon>
    </lineage>
</organism>
<evidence type="ECO:0000313" key="10">
    <source>
        <dbReference type="Proteomes" id="UP000789595"/>
    </source>
</evidence>
<dbReference type="AlphaFoldDB" id="A0A8J2WU40"/>
<keyword evidence="4" id="KW-0223">Dioxygenase</keyword>
<comment type="cofactor">
    <cofactor evidence="1">
        <name>L-ascorbate</name>
        <dbReference type="ChEBI" id="CHEBI:38290"/>
    </cofactor>
</comment>
<evidence type="ECO:0000256" key="5">
    <source>
        <dbReference type="ARBA" id="ARBA00023002"/>
    </source>
</evidence>
<keyword evidence="3" id="KW-0847">Vitamin C</keyword>
<sequence length="289" mass="31028">MAAARLAARCAWPAAGVGWACLVMAGPAIEVARRDSPAEASAGADVTTRDQRAALRRDRFVVVDGVLSRAEALAANAACERRHESFKKTPQDDPSARTDRVTWIGGDDTSPALRLAIARLRSVASELDTDALGAGAWQGFDDDNVSRGHRRSRALGVPLAGQLARYGASGPRYAPHRDGSVLAFDPSFGAREVTAVLYLCGPAWDEPARSGDDGALVLYCGADAADDEGDSATAVHRVRPVGGRLVLFDSRTVLHEVRPHGRRDDRFALTLWLGGEHYPEFRCLRPYVS</sequence>
<dbReference type="Proteomes" id="UP000789595">
    <property type="component" value="Unassembled WGS sequence"/>
</dbReference>
<dbReference type="SUPFAM" id="SSF51197">
    <property type="entry name" value="Clavaminate synthase-like"/>
    <property type="match status" value="1"/>
</dbReference>
<name>A0A8J2WU40_9STRA</name>
<dbReference type="GO" id="GO:0008198">
    <property type="term" value="F:ferrous iron binding"/>
    <property type="evidence" value="ECO:0007669"/>
    <property type="project" value="TreeGrafter"/>
</dbReference>
<accession>A0A8J2WU40</accession>
<feature type="chain" id="PRO_5035176760" description="Fe2OG dioxygenase domain-containing protein" evidence="7">
    <location>
        <begin position="26"/>
        <end position="289"/>
    </location>
</feature>
<protein>
    <recommendedName>
        <fullName evidence="8">Fe2OG dioxygenase domain-containing protein</fullName>
    </recommendedName>
</protein>
<keyword evidence="10" id="KW-1185">Reference proteome</keyword>
<reference evidence="9" key="1">
    <citation type="submission" date="2021-11" db="EMBL/GenBank/DDBJ databases">
        <authorList>
            <consortium name="Genoscope - CEA"/>
            <person name="William W."/>
        </authorList>
    </citation>
    <scope>NUCLEOTIDE SEQUENCE</scope>
</reference>
<dbReference type="OrthoDB" id="5952526at2759"/>
<evidence type="ECO:0000259" key="8">
    <source>
        <dbReference type="PROSITE" id="PS51471"/>
    </source>
</evidence>
<evidence type="ECO:0000256" key="3">
    <source>
        <dbReference type="ARBA" id="ARBA00022896"/>
    </source>
</evidence>
<dbReference type="InterPro" id="IPR044862">
    <property type="entry name" value="Pro_4_hyd_alph_FE2OG_OXY"/>
</dbReference>
<dbReference type="InterPro" id="IPR051559">
    <property type="entry name" value="HIF_prolyl_hydroxylases"/>
</dbReference>
<evidence type="ECO:0000313" key="9">
    <source>
        <dbReference type="EMBL" id="CAH0367269.1"/>
    </source>
</evidence>
<keyword evidence="6" id="KW-0408">Iron</keyword>
<dbReference type="GO" id="GO:0031543">
    <property type="term" value="F:peptidyl-proline dioxygenase activity"/>
    <property type="evidence" value="ECO:0007669"/>
    <property type="project" value="TreeGrafter"/>
</dbReference>
<feature type="signal peptide" evidence="7">
    <location>
        <begin position="1"/>
        <end position="25"/>
    </location>
</feature>
<dbReference type="SMART" id="SM00702">
    <property type="entry name" value="P4Hc"/>
    <property type="match status" value="1"/>
</dbReference>
<evidence type="ECO:0000256" key="4">
    <source>
        <dbReference type="ARBA" id="ARBA00022964"/>
    </source>
</evidence>